<sequence length="401" mass="44584">MLPKIAIVFSVALAVNASNEWRAPGETDHMLDKHGIIEHDGSLSRNDIYFGDNHSFNRTIWSSVSSHFNQSTISIQTAAAARKARLQAAAAANPQFSLPADAVQFSFIETALYLSVFGNVQDGNAVTEWVKVLFEQERLPFREGFTRSDTVITAAGILGLNYVVIFDMSESREPSEGMTASSSHQTQISFTSGVSPVQIILTPPTPIVGNTGSTRREEDTHKEVTPLNQITEEKEVDVRKQFPDEKQVYDEDEKEVYSPNNAVQARHIDSSEKEVYHPTPSVDGAEKEWYGPQTWPVQSGHVHMDEKEVLGQAQNVIGSPQPIETQSVENQAQASVVQRQLNNVSVAVEKRKKALSTFTTQSNTRMRESYTRMGQSVTDRSVAIERGASNRLTRLEKDFND</sequence>
<evidence type="ECO:0000256" key="3">
    <source>
        <dbReference type="ARBA" id="ARBA00022617"/>
    </source>
</evidence>
<feature type="signal peptide" evidence="9">
    <location>
        <begin position="1"/>
        <end position="17"/>
    </location>
</feature>
<dbReference type="AlphaFoldDB" id="A0A0P7B7F8"/>
<dbReference type="GO" id="GO:0004601">
    <property type="term" value="F:peroxidase activity"/>
    <property type="evidence" value="ECO:0007669"/>
    <property type="project" value="UniProtKB-KW"/>
</dbReference>
<organism evidence="11 12">
    <name type="scientific">Neonectria ditissima</name>
    <dbReference type="NCBI Taxonomy" id="78410"/>
    <lineage>
        <taxon>Eukaryota</taxon>
        <taxon>Fungi</taxon>
        <taxon>Dikarya</taxon>
        <taxon>Ascomycota</taxon>
        <taxon>Pezizomycotina</taxon>
        <taxon>Sordariomycetes</taxon>
        <taxon>Hypocreomycetidae</taxon>
        <taxon>Hypocreales</taxon>
        <taxon>Nectriaceae</taxon>
        <taxon>Neonectria</taxon>
    </lineage>
</organism>
<comment type="similarity">
    <text evidence="7">Belongs to the chloroperoxidase family.</text>
</comment>
<keyword evidence="5" id="KW-0560">Oxidoreductase</keyword>
<keyword evidence="4" id="KW-0479">Metal-binding</keyword>
<comment type="cofactor">
    <cofactor evidence="1">
        <name>heme b</name>
        <dbReference type="ChEBI" id="CHEBI:60344"/>
    </cofactor>
</comment>
<gene>
    <name evidence="11" type="ORF">AK830_g4077</name>
</gene>
<feature type="chain" id="PRO_5006135468" description="Heme haloperoxidase family profile domain-containing protein" evidence="9">
    <location>
        <begin position="18"/>
        <end position="401"/>
    </location>
</feature>
<keyword evidence="2" id="KW-0575">Peroxidase</keyword>
<keyword evidence="12" id="KW-1185">Reference proteome</keyword>
<dbReference type="PANTHER" id="PTHR33577">
    <property type="entry name" value="STERIGMATOCYSTIN BIOSYNTHESIS PEROXIDASE STCC-RELATED"/>
    <property type="match status" value="1"/>
</dbReference>
<feature type="domain" description="Heme haloperoxidase family profile" evidence="10">
    <location>
        <begin position="1"/>
        <end position="159"/>
    </location>
</feature>
<dbReference type="PANTHER" id="PTHR33577:SF19">
    <property type="entry name" value="HEME HALOPEROXIDASE FAMILY PROFILE DOMAIN-CONTAINING PROTEIN-RELATED"/>
    <property type="match status" value="1"/>
</dbReference>
<dbReference type="Proteomes" id="UP000050424">
    <property type="component" value="Unassembled WGS sequence"/>
</dbReference>
<name>A0A0P7B7F8_9HYPO</name>
<dbReference type="STRING" id="78410.A0A0P7B7F8"/>
<evidence type="ECO:0000259" key="10">
    <source>
        <dbReference type="PROSITE" id="PS51405"/>
    </source>
</evidence>
<evidence type="ECO:0000256" key="5">
    <source>
        <dbReference type="ARBA" id="ARBA00023002"/>
    </source>
</evidence>
<dbReference type="InterPro" id="IPR000028">
    <property type="entry name" value="Chloroperoxidase"/>
</dbReference>
<evidence type="ECO:0000256" key="4">
    <source>
        <dbReference type="ARBA" id="ARBA00022723"/>
    </source>
</evidence>
<feature type="region of interest" description="Disordered" evidence="8">
    <location>
        <begin position="201"/>
        <end position="223"/>
    </location>
</feature>
<evidence type="ECO:0000256" key="7">
    <source>
        <dbReference type="ARBA" id="ARBA00025795"/>
    </source>
</evidence>
<evidence type="ECO:0000256" key="9">
    <source>
        <dbReference type="SAM" id="SignalP"/>
    </source>
</evidence>
<keyword evidence="6" id="KW-0408">Iron</keyword>
<evidence type="ECO:0000256" key="6">
    <source>
        <dbReference type="ARBA" id="ARBA00023004"/>
    </source>
</evidence>
<dbReference type="EMBL" id="LKCW01000047">
    <property type="protein sequence ID" value="KPM42491.1"/>
    <property type="molecule type" value="Genomic_DNA"/>
</dbReference>
<evidence type="ECO:0000256" key="1">
    <source>
        <dbReference type="ARBA" id="ARBA00001970"/>
    </source>
</evidence>
<protein>
    <recommendedName>
        <fullName evidence="10">Heme haloperoxidase family profile domain-containing protein</fullName>
    </recommendedName>
</protein>
<keyword evidence="9" id="KW-0732">Signal</keyword>
<dbReference type="InterPro" id="IPR036851">
    <property type="entry name" value="Chloroperoxidase-like_sf"/>
</dbReference>
<dbReference type="Pfam" id="PF01328">
    <property type="entry name" value="Peroxidase_2"/>
    <property type="match status" value="1"/>
</dbReference>
<evidence type="ECO:0000313" key="11">
    <source>
        <dbReference type="EMBL" id="KPM42491.1"/>
    </source>
</evidence>
<dbReference type="GO" id="GO:0046872">
    <property type="term" value="F:metal ion binding"/>
    <property type="evidence" value="ECO:0007669"/>
    <property type="project" value="UniProtKB-KW"/>
</dbReference>
<evidence type="ECO:0000256" key="2">
    <source>
        <dbReference type="ARBA" id="ARBA00022559"/>
    </source>
</evidence>
<comment type="caution">
    <text evidence="11">The sequence shown here is derived from an EMBL/GenBank/DDBJ whole genome shotgun (WGS) entry which is preliminary data.</text>
</comment>
<proteinExistence type="inferred from homology"/>
<reference evidence="11 12" key="1">
    <citation type="submission" date="2015-09" db="EMBL/GenBank/DDBJ databases">
        <title>Draft genome of a European isolate of the apple canker pathogen Neonectria ditissima.</title>
        <authorList>
            <person name="Gomez-Cortecero A."/>
            <person name="Harrison R.J."/>
            <person name="Armitage A.D."/>
        </authorList>
    </citation>
    <scope>NUCLEOTIDE SEQUENCE [LARGE SCALE GENOMIC DNA]</scope>
    <source>
        <strain evidence="11 12">R09/05</strain>
    </source>
</reference>
<feature type="compositionally biased region" description="Basic and acidic residues" evidence="8">
    <location>
        <begin position="214"/>
        <end position="223"/>
    </location>
</feature>
<accession>A0A0P7B7F8</accession>
<dbReference type="Gene3D" id="1.10.489.10">
    <property type="entry name" value="Chloroperoxidase-like"/>
    <property type="match status" value="1"/>
</dbReference>
<dbReference type="SUPFAM" id="SSF47571">
    <property type="entry name" value="Cloroperoxidase"/>
    <property type="match status" value="1"/>
</dbReference>
<keyword evidence="3" id="KW-0349">Heme</keyword>
<dbReference type="PROSITE" id="PS51405">
    <property type="entry name" value="HEME_HALOPEROXIDASE"/>
    <property type="match status" value="1"/>
</dbReference>
<evidence type="ECO:0000313" key="12">
    <source>
        <dbReference type="Proteomes" id="UP000050424"/>
    </source>
</evidence>
<evidence type="ECO:0000256" key="8">
    <source>
        <dbReference type="SAM" id="MobiDB-lite"/>
    </source>
</evidence>
<dbReference type="OrthoDB" id="407298at2759"/>